<sequence length="151" mass="17275">MSNEDWVLDSGKEPKKNIETKQEQQHTKTEDLTPEQIVQAQYWLSQIPETPPPREEIESGLEILEFETMISVHEREGLVRELMAITTLEETLASSSRKLVKDALGPILKKLQDLENKKDISPDKLAELRKRYKNLSQAVGIVNSGKVDHTR</sequence>
<organism evidence="2 3">
    <name type="scientific">Candidatus Staskawiczbacteria bacterium RIFCSPHIGHO2_02_FULL_33_16</name>
    <dbReference type="NCBI Taxonomy" id="1802204"/>
    <lineage>
        <taxon>Bacteria</taxon>
        <taxon>Candidatus Staskawicziibacteriota</taxon>
    </lineage>
</organism>
<feature type="region of interest" description="Disordered" evidence="1">
    <location>
        <begin position="1"/>
        <end position="33"/>
    </location>
</feature>
<evidence type="ECO:0000256" key="1">
    <source>
        <dbReference type="SAM" id="MobiDB-lite"/>
    </source>
</evidence>
<proteinExistence type="predicted"/>
<reference evidence="2 3" key="1">
    <citation type="journal article" date="2016" name="Nat. Commun.">
        <title>Thousands of microbial genomes shed light on interconnected biogeochemical processes in an aquifer system.</title>
        <authorList>
            <person name="Anantharaman K."/>
            <person name="Brown C.T."/>
            <person name="Hug L.A."/>
            <person name="Sharon I."/>
            <person name="Castelle C.J."/>
            <person name="Probst A.J."/>
            <person name="Thomas B.C."/>
            <person name="Singh A."/>
            <person name="Wilkins M.J."/>
            <person name="Karaoz U."/>
            <person name="Brodie E.L."/>
            <person name="Williams K.H."/>
            <person name="Hubbard S.S."/>
            <person name="Banfield J.F."/>
        </authorList>
    </citation>
    <scope>NUCLEOTIDE SEQUENCE [LARGE SCALE GENOMIC DNA]</scope>
</reference>
<evidence type="ECO:0000313" key="3">
    <source>
        <dbReference type="Proteomes" id="UP000179183"/>
    </source>
</evidence>
<evidence type="ECO:0000313" key="2">
    <source>
        <dbReference type="EMBL" id="OGZ65673.1"/>
    </source>
</evidence>
<dbReference type="EMBL" id="MHOQ01000040">
    <property type="protein sequence ID" value="OGZ65673.1"/>
    <property type="molecule type" value="Genomic_DNA"/>
</dbReference>
<feature type="compositionally biased region" description="Basic and acidic residues" evidence="1">
    <location>
        <begin position="10"/>
        <end position="31"/>
    </location>
</feature>
<name>A0A1G2HT93_9BACT</name>
<gene>
    <name evidence="2" type="ORF">A3D34_02905</name>
</gene>
<comment type="caution">
    <text evidence="2">The sequence shown here is derived from an EMBL/GenBank/DDBJ whole genome shotgun (WGS) entry which is preliminary data.</text>
</comment>
<accession>A0A1G2HT93</accession>
<protein>
    <submittedName>
        <fullName evidence="2">Uncharacterized protein</fullName>
    </submittedName>
</protein>
<dbReference type="Proteomes" id="UP000179183">
    <property type="component" value="Unassembled WGS sequence"/>
</dbReference>
<dbReference type="AlphaFoldDB" id="A0A1G2HT93"/>